<dbReference type="SMART" id="SM00487">
    <property type="entry name" value="DEXDc"/>
    <property type="match status" value="1"/>
</dbReference>
<protein>
    <recommendedName>
        <fullName evidence="13">ATP-dependent RNA helicase</fullName>
        <ecNumber evidence="13">3.6.4.13</ecNumber>
    </recommendedName>
</protein>
<gene>
    <name evidence="18" type="ORF">YALI1_F24173g</name>
</gene>
<evidence type="ECO:0000256" key="1">
    <source>
        <dbReference type="ARBA" id="ARBA00004604"/>
    </source>
</evidence>
<comment type="catalytic activity">
    <reaction evidence="13">
        <text>ATP + H2O = ADP + phosphate + H(+)</text>
        <dbReference type="Rhea" id="RHEA:13065"/>
        <dbReference type="ChEBI" id="CHEBI:15377"/>
        <dbReference type="ChEBI" id="CHEBI:15378"/>
        <dbReference type="ChEBI" id="CHEBI:30616"/>
        <dbReference type="ChEBI" id="CHEBI:43474"/>
        <dbReference type="ChEBI" id="CHEBI:456216"/>
        <dbReference type="EC" id="3.6.4.13"/>
    </reaction>
</comment>
<feature type="compositionally biased region" description="Basic and acidic residues" evidence="14">
    <location>
        <begin position="579"/>
        <end position="611"/>
    </location>
</feature>
<dbReference type="GO" id="GO:0003724">
    <property type="term" value="F:RNA helicase activity"/>
    <property type="evidence" value="ECO:0007669"/>
    <property type="project" value="UniProtKB-EC"/>
</dbReference>
<keyword evidence="9" id="KW-0175">Coiled coil</keyword>
<dbReference type="Pfam" id="PF00271">
    <property type="entry name" value="Helicase_C"/>
    <property type="match status" value="1"/>
</dbReference>
<evidence type="ECO:0000256" key="10">
    <source>
        <dbReference type="ARBA" id="ARBA00023242"/>
    </source>
</evidence>
<evidence type="ECO:0000256" key="11">
    <source>
        <dbReference type="ARBA" id="ARBA00038002"/>
    </source>
</evidence>
<dbReference type="Pfam" id="PF23681">
    <property type="entry name" value="CTT_SPB4"/>
    <property type="match status" value="1"/>
</dbReference>
<dbReference type="SMART" id="SM01178">
    <property type="entry name" value="DUF4217"/>
    <property type="match status" value="1"/>
</dbReference>
<proteinExistence type="inferred from homology"/>
<dbReference type="OMA" id="AYKEHEC"/>
<feature type="domain" description="Helicase ATP-binding" evidence="15">
    <location>
        <begin position="34"/>
        <end position="239"/>
    </location>
</feature>
<dbReference type="InterPro" id="IPR011545">
    <property type="entry name" value="DEAD/DEAH_box_helicase_dom"/>
</dbReference>
<dbReference type="eggNOG" id="KOG0345">
    <property type="taxonomic scope" value="Eukaryota"/>
</dbReference>
<sequence>MSTDWKDLPVAPWLIDTMEQFGFTDMTPVQASVIPMFAGNKDVIVEAVTGSGKTIAFLVPLIQRMLNLLKEGPAVSGRVYSVVVSPTRELARQTYEVLQSILEMGCPEADASDKITLEKKKKGKAAPTMPKKIRGQLIMGGDLPSHMDLKNFLRDKPQIIVATPGRLLELLRAPQIKTSAFDSLVLDEADRLLDLGFGRDITSIINILPKQRRTGLFSATITDAIQNLVKIGLRNPVKIVVKVGGKKEQKTPLSLGLSYVVLEPREKLAYALNLLSIYPYRKAIVYLPTCAAVTYYQQMFSHLNEGREEPYEIYGLHGKLPSSTRIKILNKYQKTGAQAILMTTDIAARGLDIPEVDLVVQLDPPSDADTFQHRCGRAGRAGRQGQAIVLLHKGREEEYVDLMRVRKVKLRPYTGPGSELEGEKLDQEATELYTKLRKWVLEDRQRHDQALLSFVSFVRFYSKHVAQSIFRIQSLDLPGLAASYGLLRLPKMPELRTKDNERPENTWLGEVIDFDTYSYKNPAKEEARLKELEAHKEAMKNKVKIHKTKNDVQKANRAWSSTLQKKEEKSERHQKKQTRINEKIKRDFEEAKDLKQEESKEVVNDWKDMVKKSKKRKVDLPTFDDL</sequence>
<keyword evidence="8 13" id="KW-0694">RNA-binding</keyword>
<dbReference type="InterPro" id="IPR027417">
    <property type="entry name" value="P-loop_NTPase"/>
</dbReference>
<evidence type="ECO:0000256" key="9">
    <source>
        <dbReference type="ARBA" id="ARBA00023054"/>
    </source>
</evidence>
<dbReference type="AlphaFoldDB" id="A0A1H6PKR4"/>
<dbReference type="GO" id="GO:0003723">
    <property type="term" value="F:RNA binding"/>
    <property type="evidence" value="ECO:0007669"/>
    <property type="project" value="UniProtKB-UniRule"/>
</dbReference>
<keyword evidence="7 12" id="KW-0067">ATP-binding</keyword>
<dbReference type="GO" id="GO:0005730">
    <property type="term" value="C:nucleolus"/>
    <property type="evidence" value="ECO:0007669"/>
    <property type="project" value="UniProtKB-SubCell"/>
</dbReference>
<keyword evidence="10" id="KW-0539">Nucleus</keyword>
<evidence type="ECO:0000256" key="4">
    <source>
        <dbReference type="ARBA" id="ARBA00022741"/>
    </source>
</evidence>
<dbReference type="InterPro" id="IPR025313">
    <property type="entry name" value="SPB4-like_CTE"/>
</dbReference>
<keyword evidence="2" id="KW-0690">Ribosome biogenesis</keyword>
<dbReference type="InterPro" id="IPR000629">
    <property type="entry name" value="RNA-helicase_DEAD-box_CS"/>
</dbReference>
<comment type="subcellular location">
    <subcellularLocation>
        <location evidence="1">Nucleus</location>
        <location evidence="1">Nucleolus</location>
    </subcellularLocation>
</comment>
<dbReference type="Proteomes" id="UP000182444">
    <property type="component" value="Chromosome 1F"/>
</dbReference>
<dbReference type="KEGG" id="yli:2908671"/>
<dbReference type="PROSITE" id="PS51194">
    <property type="entry name" value="HELICASE_CTER"/>
    <property type="match status" value="1"/>
</dbReference>
<dbReference type="InterPro" id="IPR001650">
    <property type="entry name" value="Helicase_C-like"/>
</dbReference>
<dbReference type="PROSITE" id="PS51195">
    <property type="entry name" value="Q_MOTIF"/>
    <property type="match status" value="1"/>
</dbReference>
<dbReference type="GO" id="GO:0005524">
    <property type="term" value="F:ATP binding"/>
    <property type="evidence" value="ECO:0007669"/>
    <property type="project" value="UniProtKB-UniRule"/>
</dbReference>
<reference evidence="18 19" key="1">
    <citation type="journal article" date="2016" name="PLoS ONE">
        <title>Sequence Assembly of Yarrowia lipolytica Strain W29/CLIB89 Shows Transposable Element Diversity.</title>
        <authorList>
            <person name="Magnan C."/>
            <person name="Yu J."/>
            <person name="Chang I."/>
            <person name="Jahn E."/>
            <person name="Kanomata Y."/>
            <person name="Wu J."/>
            <person name="Zeller M."/>
            <person name="Oakes M."/>
            <person name="Baldi P."/>
            <person name="Sandmeyer S."/>
        </authorList>
    </citation>
    <scope>NUCLEOTIDE SEQUENCE [LARGE SCALE GENOMIC DNA]</scope>
    <source>
        <strain evidence="19">CLIB89(W29)</strain>
    </source>
</reference>
<organism evidence="18 19">
    <name type="scientific">Yarrowia lipolytica</name>
    <name type="common">Candida lipolytica</name>
    <dbReference type="NCBI Taxonomy" id="4952"/>
    <lineage>
        <taxon>Eukaryota</taxon>
        <taxon>Fungi</taxon>
        <taxon>Dikarya</taxon>
        <taxon>Ascomycota</taxon>
        <taxon>Saccharomycotina</taxon>
        <taxon>Dipodascomycetes</taxon>
        <taxon>Dipodascales</taxon>
        <taxon>Dipodascales incertae sedis</taxon>
        <taxon>Yarrowia</taxon>
    </lineage>
</organism>
<dbReference type="InterPro" id="IPR014001">
    <property type="entry name" value="Helicase_ATP-bd"/>
</dbReference>
<dbReference type="GeneID" id="2908671"/>
<name>A0A1H6PKR4_YARLL</name>
<dbReference type="GO" id="GO:0016887">
    <property type="term" value="F:ATP hydrolysis activity"/>
    <property type="evidence" value="ECO:0007669"/>
    <property type="project" value="RHEA"/>
</dbReference>
<dbReference type="SMR" id="A0A1H6PKR4"/>
<dbReference type="OrthoDB" id="7396459at2759"/>
<evidence type="ECO:0000259" key="16">
    <source>
        <dbReference type="PROSITE" id="PS51194"/>
    </source>
</evidence>
<evidence type="ECO:0000259" key="17">
    <source>
        <dbReference type="PROSITE" id="PS51195"/>
    </source>
</evidence>
<dbReference type="EC" id="3.6.4.13" evidence="13"/>
<dbReference type="CDD" id="cd18787">
    <property type="entry name" value="SF2_C_DEAD"/>
    <property type="match status" value="1"/>
</dbReference>
<comment type="domain">
    <text evidence="13">The Q motif is unique to and characteristic of the DEAD box family of RNA helicases and controls ATP binding and hydrolysis.</text>
</comment>
<dbReference type="Pfam" id="PF13959">
    <property type="entry name" value="CTE_SPB4"/>
    <property type="match status" value="1"/>
</dbReference>
<dbReference type="VEuPathDB" id="FungiDB:YALI0_F18238g"/>
<evidence type="ECO:0000313" key="19">
    <source>
        <dbReference type="Proteomes" id="UP000182444"/>
    </source>
</evidence>
<dbReference type="PROSITE" id="PS51192">
    <property type="entry name" value="HELICASE_ATP_BIND_1"/>
    <property type="match status" value="1"/>
</dbReference>
<comment type="function">
    <text evidence="13">RNA helicase.</text>
</comment>
<evidence type="ECO:0000256" key="8">
    <source>
        <dbReference type="ARBA" id="ARBA00022884"/>
    </source>
</evidence>
<evidence type="ECO:0000256" key="12">
    <source>
        <dbReference type="RuleBase" id="RU000492"/>
    </source>
</evidence>
<dbReference type="CDD" id="cd17960">
    <property type="entry name" value="DEADc_DDX55"/>
    <property type="match status" value="1"/>
</dbReference>
<feature type="domain" description="Helicase C-terminal" evidence="16">
    <location>
        <begin position="273"/>
        <end position="437"/>
    </location>
</feature>
<evidence type="ECO:0000256" key="7">
    <source>
        <dbReference type="ARBA" id="ARBA00022840"/>
    </source>
</evidence>
<dbReference type="SUPFAM" id="SSF52540">
    <property type="entry name" value="P-loop containing nucleoside triphosphate hydrolases"/>
    <property type="match status" value="2"/>
</dbReference>
<dbReference type="InterPro" id="IPR056330">
    <property type="entry name" value="CTT_SPB4"/>
</dbReference>
<comment type="similarity">
    <text evidence="11">Belongs to the DEAD box helicase family. DDX55/SPB4 subfamily.</text>
</comment>
<dbReference type="SMART" id="SM00490">
    <property type="entry name" value="HELICc"/>
    <property type="match status" value="1"/>
</dbReference>
<feature type="region of interest" description="Disordered" evidence="14">
    <location>
        <begin position="549"/>
        <end position="626"/>
    </location>
</feature>
<dbReference type="Gene3D" id="3.40.50.300">
    <property type="entry name" value="P-loop containing nucleotide triphosphate hydrolases"/>
    <property type="match status" value="2"/>
</dbReference>
<evidence type="ECO:0000256" key="3">
    <source>
        <dbReference type="ARBA" id="ARBA00022552"/>
    </source>
</evidence>
<feature type="domain" description="DEAD-box RNA helicase Q" evidence="17">
    <location>
        <begin position="3"/>
        <end position="31"/>
    </location>
</feature>
<evidence type="ECO:0000256" key="5">
    <source>
        <dbReference type="ARBA" id="ARBA00022801"/>
    </source>
</evidence>
<dbReference type="VEuPathDB" id="FungiDB:YALI1_F24173g"/>
<evidence type="ECO:0000259" key="15">
    <source>
        <dbReference type="PROSITE" id="PS51192"/>
    </source>
</evidence>
<evidence type="ECO:0000256" key="13">
    <source>
        <dbReference type="RuleBase" id="RU365068"/>
    </source>
</evidence>
<keyword evidence="3" id="KW-0698">rRNA processing</keyword>
<dbReference type="RefSeq" id="XP_505569.1">
    <property type="nucleotide sequence ID" value="XM_505569.3"/>
</dbReference>
<keyword evidence="5 12" id="KW-0378">Hydrolase</keyword>
<evidence type="ECO:0000256" key="2">
    <source>
        <dbReference type="ARBA" id="ARBA00022517"/>
    </source>
</evidence>
<keyword evidence="4 12" id="KW-0547">Nucleotide-binding</keyword>
<dbReference type="PANTHER" id="PTHR24031">
    <property type="entry name" value="RNA HELICASE"/>
    <property type="match status" value="1"/>
</dbReference>
<dbReference type="InterPro" id="IPR014014">
    <property type="entry name" value="RNA_helicase_DEAD_Q_motif"/>
</dbReference>
<accession>A0A1H6PKR4</accession>
<dbReference type="GO" id="GO:0006364">
    <property type="term" value="P:rRNA processing"/>
    <property type="evidence" value="ECO:0007669"/>
    <property type="project" value="UniProtKB-KW"/>
</dbReference>
<evidence type="ECO:0000256" key="14">
    <source>
        <dbReference type="SAM" id="MobiDB-lite"/>
    </source>
</evidence>
<dbReference type="Pfam" id="PF00270">
    <property type="entry name" value="DEAD"/>
    <property type="match status" value="1"/>
</dbReference>
<evidence type="ECO:0000313" key="18">
    <source>
        <dbReference type="EMBL" id="AOW07353.1"/>
    </source>
</evidence>
<evidence type="ECO:0000256" key="6">
    <source>
        <dbReference type="ARBA" id="ARBA00022806"/>
    </source>
</evidence>
<keyword evidence="6 12" id="KW-0347">Helicase</keyword>
<dbReference type="EMBL" id="CP017558">
    <property type="protein sequence ID" value="AOW07353.1"/>
    <property type="molecule type" value="Genomic_DNA"/>
</dbReference>
<dbReference type="PROSITE" id="PS00039">
    <property type="entry name" value="DEAD_ATP_HELICASE"/>
    <property type="match status" value="1"/>
</dbReference>